<accession>V7I4C3</accession>
<proteinExistence type="predicted"/>
<reference evidence="1 2" key="1">
    <citation type="journal article" date="2014" name="Genome Announc.">
        <title>Genome Sequence of Youngiibacter fragilis, the Type Strain of the Genus Youngiibacter.</title>
        <authorList>
            <person name="Wawrik C.B."/>
            <person name="Callaghan A.V."/>
            <person name="Stamps B.W."/>
            <person name="Wawrik B."/>
        </authorList>
    </citation>
    <scope>NUCLEOTIDE SEQUENCE [LARGE SCALE GENOMIC DNA]</scope>
    <source>
        <strain evidence="1 2">232.1</strain>
    </source>
</reference>
<dbReference type="EMBL" id="AXUN02000175">
    <property type="protein sequence ID" value="ETA80728.1"/>
    <property type="molecule type" value="Genomic_DNA"/>
</dbReference>
<name>V7I4C3_9CLOT</name>
<protein>
    <submittedName>
        <fullName evidence="1">Uncharacterized protein</fullName>
    </submittedName>
</protein>
<comment type="caution">
    <text evidence="1">The sequence shown here is derived from an EMBL/GenBank/DDBJ whole genome shotgun (WGS) entry which is preliminary data.</text>
</comment>
<dbReference type="AlphaFoldDB" id="V7I4C3"/>
<gene>
    <name evidence="1" type="ORF">T472_0210340</name>
</gene>
<dbReference type="Proteomes" id="UP000017747">
    <property type="component" value="Unassembled WGS sequence"/>
</dbReference>
<evidence type="ECO:0000313" key="1">
    <source>
        <dbReference type="EMBL" id="ETA80728.1"/>
    </source>
</evidence>
<organism evidence="1 2">
    <name type="scientific">Youngiibacter fragilis 232.1</name>
    <dbReference type="NCBI Taxonomy" id="994573"/>
    <lineage>
        <taxon>Bacteria</taxon>
        <taxon>Bacillati</taxon>
        <taxon>Bacillota</taxon>
        <taxon>Clostridia</taxon>
        <taxon>Eubacteriales</taxon>
        <taxon>Clostridiaceae</taxon>
        <taxon>Youngiibacter</taxon>
    </lineage>
</organism>
<evidence type="ECO:0000313" key="2">
    <source>
        <dbReference type="Proteomes" id="UP000017747"/>
    </source>
</evidence>
<keyword evidence="2" id="KW-1185">Reference proteome</keyword>
<dbReference type="RefSeq" id="WP_023387145.1">
    <property type="nucleotide sequence ID" value="NZ_AXUN02000175.1"/>
</dbReference>
<sequence length="81" mass="9477">MLYVRTDSENGVTTFTPIKNNNVYIHCLKCNRMEQVVDLLDFVAELGEANLEAKTFDICHECFEEECRLEEEYLEKQKPGK</sequence>